<dbReference type="EMBL" id="VMSD01000005">
    <property type="protein sequence ID" value="KAF0846576.1"/>
    <property type="molecule type" value="Genomic_DNA"/>
</dbReference>
<organism evidence="8 9">
    <name type="scientific">Nocardia caishijiensis</name>
    <dbReference type="NCBI Taxonomy" id="184756"/>
    <lineage>
        <taxon>Bacteria</taxon>
        <taxon>Bacillati</taxon>
        <taxon>Actinomycetota</taxon>
        <taxon>Actinomycetes</taxon>
        <taxon>Mycobacteriales</taxon>
        <taxon>Nocardiaceae</taxon>
        <taxon>Nocardia</taxon>
    </lineage>
</organism>
<dbReference type="Proteomes" id="UP000798951">
    <property type="component" value="Unassembled WGS sequence"/>
</dbReference>
<dbReference type="PANTHER" id="PTHR30405">
    <property type="entry name" value="TRANSPOSASE"/>
    <property type="match status" value="1"/>
</dbReference>
<keyword evidence="5" id="KW-0233">DNA recombination</keyword>
<evidence type="ECO:0000259" key="7">
    <source>
        <dbReference type="Pfam" id="PF07282"/>
    </source>
</evidence>
<evidence type="ECO:0000313" key="8">
    <source>
        <dbReference type="EMBL" id="KAF0846576.1"/>
    </source>
</evidence>
<proteinExistence type="inferred from homology"/>
<evidence type="ECO:0000256" key="4">
    <source>
        <dbReference type="ARBA" id="ARBA00023125"/>
    </source>
</evidence>
<dbReference type="InterPro" id="IPR001959">
    <property type="entry name" value="Transposase"/>
</dbReference>
<name>A0ABQ6YLH9_9NOCA</name>
<feature type="domain" description="Probable transposase IS891/IS1136/IS1341" evidence="6">
    <location>
        <begin position="7"/>
        <end position="112"/>
    </location>
</feature>
<accession>A0ABQ6YLH9</accession>
<feature type="domain" description="Cas12f1-like TNB" evidence="7">
    <location>
        <begin position="124"/>
        <end position="191"/>
    </location>
</feature>
<evidence type="ECO:0000256" key="1">
    <source>
        <dbReference type="ARBA" id="ARBA00008761"/>
    </source>
</evidence>
<evidence type="ECO:0000256" key="2">
    <source>
        <dbReference type="ARBA" id="ARBA00011044"/>
    </source>
</evidence>
<gene>
    <name evidence="8" type="ORF">FNL39_105492</name>
</gene>
<dbReference type="Pfam" id="PF07282">
    <property type="entry name" value="Cas12f1-like_TNB"/>
    <property type="match status" value="1"/>
</dbReference>
<evidence type="ECO:0000256" key="3">
    <source>
        <dbReference type="ARBA" id="ARBA00022578"/>
    </source>
</evidence>
<sequence length="211" mass="23593">MVDVPGAPLPEVDSEVGLDLGLTTFAVMSNGRTIESPRFFRRAERRLRKRQQALSRKADGSRNRAKARLRLARAHARVRDTRNDWAQKHSTAVIRENQAVYVEDLCVAGLARTNLAKSIYDAGWSAFVRMLEMKAQRYGRTLHKINRYYPSSQRCFACGKIDGPKPLSIREWQCASCGVAHDRDLNAARNILAAGRAERLNACGEAVSLPA</sequence>
<keyword evidence="9" id="KW-1185">Reference proteome</keyword>
<dbReference type="NCBIfam" id="NF040570">
    <property type="entry name" value="guided_TnpB"/>
    <property type="match status" value="1"/>
</dbReference>
<reference evidence="8 9" key="1">
    <citation type="submission" date="2019-07" db="EMBL/GenBank/DDBJ databases">
        <title>Genomic Encyclopedia of Type Strains, Phase IV (KMG-IV): sequencing the most valuable type-strain genomes for metagenomic binning, comparative biology and taxonomic classification.</title>
        <authorList>
            <person name="Goeker M."/>
        </authorList>
    </citation>
    <scope>NUCLEOTIDE SEQUENCE [LARGE SCALE GENOMIC DNA]</scope>
    <source>
        <strain evidence="8 9">DSM 44831</strain>
    </source>
</reference>
<protein>
    <submittedName>
        <fullName evidence="8">IS605 OrfB family transposase</fullName>
    </submittedName>
</protein>
<dbReference type="PANTHER" id="PTHR30405:SF25">
    <property type="entry name" value="RNA-GUIDED DNA ENDONUCLEASE INSQ-RELATED"/>
    <property type="match status" value="1"/>
</dbReference>
<dbReference type="Pfam" id="PF01385">
    <property type="entry name" value="OrfB_IS605"/>
    <property type="match status" value="1"/>
</dbReference>
<dbReference type="InterPro" id="IPR010095">
    <property type="entry name" value="Cas12f1-like_TNB"/>
</dbReference>
<evidence type="ECO:0000259" key="6">
    <source>
        <dbReference type="Pfam" id="PF01385"/>
    </source>
</evidence>
<evidence type="ECO:0000313" key="9">
    <source>
        <dbReference type="Proteomes" id="UP000798951"/>
    </source>
</evidence>
<comment type="caution">
    <text evidence="8">The sequence shown here is derived from an EMBL/GenBank/DDBJ whole genome shotgun (WGS) entry which is preliminary data.</text>
</comment>
<keyword evidence="3" id="KW-0815">Transposition</keyword>
<comment type="similarity">
    <text evidence="1">In the C-terminal section; belongs to the transposase 35 family.</text>
</comment>
<dbReference type="InterPro" id="IPR051399">
    <property type="entry name" value="RNA-guided_DNA_endo/Transpos"/>
</dbReference>
<keyword evidence="4" id="KW-0238">DNA-binding</keyword>
<evidence type="ECO:0000256" key="5">
    <source>
        <dbReference type="ARBA" id="ARBA00023172"/>
    </source>
</evidence>
<comment type="similarity">
    <text evidence="2">In the N-terminal section; belongs to the transposase 2 family.</text>
</comment>